<accession>A0ACC2T6S7</accession>
<sequence length="751" mass="85653">MAKKRYALFHLIFLLALIAITVNVSQQLYSDSVRDFNDDMNLQGEKTWELPNNGSGRPLPREDEDPVILGNSSEGILYFIQITDIHVSKFRPDVGLRHLQHFLTSVVPVVKPEFIIATGDLTDAKTPEKLRSRQYQEEWQMYRATLEASGVIDKKDYWFDLRGNHDCFNVPDWEHALNYYSRYGVTQKEGFAHTFERPFGSYRFVSIDGCPKFGTSRQFNFFGYVGRNEMDRLETQLVRMVPSNHTFLLSHYPIATTQFGKSSSGLSFPELANYVSVYFCGHLHELAYGIGEDLKAYHPFHFLELELSDMKQHASYRIFAVDNDLVTFIDAHVPLPPIKDSPPLVTIPTSHQQLPDLVPQSPIVLITNPKNHRYLLPKHEPIHRIIKSTHVRMLIFNSSELTSVTVTIDGEARLAEPSQSEVPLWVAAWAPSEYDDGLDHSIKVAATDITGATGWHNVTFNLNATVPSTSGSMGETILLSDIDSIVRHLFVTAYLLIMGVGLLIPRLHVLYLQMQGRLVSTTQLYYTCIQAIKAQIAEPNCLKGSTWVLALTRLLFLRICFNLHVLATSTWLFYPNFLYGLSLITLPLFYGGVDPSLPWLFDTPDLFDYSAQFDHSVYVYGFNFPERSPAVWMPLLDTYLFTAIELIFGLSPFLVYIMWNLVPSNNSVLGWSKWFASHGIILFVSIYQLLPFIVLNLYYGLASPPRIIYIIYQIIVVFRLYPKSWKPSKTLFKFAPKPQAPAEPLLPKHVE</sequence>
<organism evidence="1 2">
    <name type="scientific">Entomophthora muscae</name>
    <dbReference type="NCBI Taxonomy" id="34485"/>
    <lineage>
        <taxon>Eukaryota</taxon>
        <taxon>Fungi</taxon>
        <taxon>Fungi incertae sedis</taxon>
        <taxon>Zoopagomycota</taxon>
        <taxon>Entomophthoromycotina</taxon>
        <taxon>Entomophthoromycetes</taxon>
        <taxon>Entomophthorales</taxon>
        <taxon>Entomophthoraceae</taxon>
        <taxon>Entomophthora</taxon>
    </lineage>
</organism>
<keyword evidence="2" id="KW-1185">Reference proteome</keyword>
<comment type="caution">
    <text evidence="1">The sequence shown here is derived from an EMBL/GenBank/DDBJ whole genome shotgun (WGS) entry which is preliminary data.</text>
</comment>
<dbReference type="EMBL" id="QTSX02003579">
    <property type="protein sequence ID" value="KAJ9070330.1"/>
    <property type="molecule type" value="Genomic_DNA"/>
</dbReference>
<reference evidence="1" key="1">
    <citation type="submission" date="2022-04" db="EMBL/GenBank/DDBJ databases">
        <title>Genome of the entomopathogenic fungus Entomophthora muscae.</title>
        <authorList>
            <person name="Elya C."/>
            <person name="Lovett B.R."/>
            <person name="Lee E."/>
            <person name="Macias A.M."/>
            <person name="Hajek A.E."/>
            <person name="De Bivort B.L."/>
            <person name="Kasson M.T."/>
            <person name="De Fine Licht H.H."/>
            <person name="Stajich J.E."/>
        </authorList>
    </citation>
    <scope>NUCLEOTIDE SEQUENCE</scope>
    <source>
        <strain evidence="1">Berkeley</strain>
    </source>
</reference>
<dbReference type="Proteomes" id="UP001165960">
    <property type="component" value="Unassembled WGS sequence"/>
</dbReference>
<evidence type="ECO:0000313" key="2">
    <source>
        <dbReference type="Proteomes" id="UP001165960"/>
    </source>
</evidence>
<gene>
    <name evidence="1" type="ORF">DSO57_1009173</name>
</gene>
<protein>
    <submittedName>
        <fullName evidence="1">Uncharacterized protein</fullName>
    </submittedName>
</protein>
<name>A0ACC2T6S7_9FUNG</name>
<evidence type="ECO:0000313" key="1">
    <source>
        <dbReference type="EMBL" id="KAJ9070330.1"/>
    </source>
</evidence>
<proteinExistence type="predicted"/>